<dbReference type="AlphaFoldDB" id="A0A455SZW7"/>
<organism evidence="1">
    <name type="scientific">Thermogemmatispora argillosa</name>
    <dbReference type="NCBI Taxonomy" id="2045280"/>
    <lineage>
        <taxon>Bacteria</taxon>
        <taxon>Bacillati</taxon>
        <taxon>Chloroflexota</taxon>
        <taxon>Ktedonobacteria</taxon>
        <taxon>Thermogemmatisporales</taxon>
        <taxon>Thermogemmatisporaceae</taxon>
        <taxon>Thermogemmatispora</taxon>
    </lineage>
</organism>
<proteinExistence type="predicted"/>
<name>A0A455SZW7_9CHLR</name>
<accession>A0A455SZW7</accession>
<gene>
    <name evidence="1" type="ORF">KTA_13270</name>
</gene>
<dbReference type="EMBL" id="AP019377">
    <property type="protein sequence ID" value="BBH93128.1"/>
    <property type="molecule type" value="Genomic_DNA"/>
</dbReference>
<reference evidence="1" key="1">
    <citation type="submission" date="2018-12" db="EMBL/GenBank/DDBJ databases">
        <title>Novel natural products biosynthetic potential of the class Ktedonobacteria.</title>
        <authorList>
            <person name="Zheng Y."/>
            <person name="Saitou A."/>
            <person name="Wang C.M."/>
            <person name="Toyoda A."/>
            <person name="Minakuchi Y."/>
            <person name="Sekiguchi Y."/>
            <person name="Ueda K."/>
            <person name="Takano H."/>
            <person name="Sakai Y."/>
            <person name="Yokota A."/>
            <person name="Yabe S."/>
        </authorList>
    </citation>
    <scope>NUCLEOTIDE SEQUENCE</scope>
    <source>
        <strain evidence="1">A3-2</strain>
    </source>
</reference>
<evidence type="ECO:0000313" key="1">
    <source>
        <dbReference type="EMBL" id="BBH93128.1"/>
    </source>
</evidence>
<sequence length="61" mass="7220">MRSYEICLRRGRLAELGGQQLIELPEFLQPLLEALRARPEADRAIARCRLRYPYIWIFSSL</sequence>
<protein>
    <submittedName>
        <fullName evidence="1">Uncharacterized protein</fullName>
    </submittedName>
</protein>